<evidence type="ECO:0000256" key="1">
    <source>
        <dbReference type="SAM" id="SignalP"/>
    </source>
</evidence>
<dbReference type="EMBL" id="JAMQJY010000001">
    <property type="protein sequence ID" value="MCM2674290.1"/>
    <property type="molecule type" value="Genomic_DNA"/>
</dbReference>
<dbReference type="PANTHER" id="PTHR35788:SF1">
    <property type="entry name" value="EXPORTED PROTEIN"/>
    <property type="match status" value="1"/>
</dbReference>
<feature type="chain" id="PRO_5045602943" evidence="1">
    <location>
        <begin position="20"/>
        <end position="308"/>
    </location>
</feature>
<name>A0ABT0XEZ6_9BACI</name>
<reference evidence="2" key="1">
    <citation type="submission" date="2022-06" db="EMBL/GenBank/DDBJ databases">
        <title>Alkalicoccobacillus porphyridii sp. nov., isolated from a marine red alga, Porphyridium purpureum and reclassification of Shouchella plakortidis and Shouchella gibsonii as Alkalicoccobacillus plakortidis comb. nov. and Alkalicoccobacillus gibsonii comb. nov.</title>
        <authorList>
            <person name="Kim K.H."/>
            <person name="Lee J.K."/>
            <person name="Han D.M."/>
            <person name="Baek J.H."/>
            <person name="Jeon C.O."/>
        </authorList>
    </citation>
    <scope>NUCLEOTIDE SEQUENCE</scope>
    <source>
        <strain evidence="2">DSM 19153</strain>
    </source>
</reference>
<protein>
    <submittedName>
        <fullName evidence="2">VanW family protein</fullName>
    </submittedName>
</protein>
<dbReference type="PANTHER" id="PTHR35788">
    <property type="entry name" value="EXPORTED PROTEIN-RELATED"/>
    <property type="match status" value="1"/>
</dbReference>
<dbReference type="Proteomes" id="UP001203665">
    <property type="component" value="Unassembled WGS sequence"/>
</dbReference>
<keyword evidence="3" id="KW-1185">Reference proteome</keyword>
<dbReference type="PROSITE" id="PS51257">
    <property type="entry name" value="PROKAR_LIPOPROTEIN"/>
    <property type="match status" value="1"/>
</dbReference>
<gene>
    <name evidence="2" type="ORF">NDM98_01325</name>
</gene>
<dbReference type="InterPro" id="IPR052913">
    <property type="entry name" value="Glycopeptide_resist_protein"/>
</dbReference>
<sequence length="308" mass="34675">MYKSYVLMTVWIMSISVLIACQSDPAQISKPLPKRENYERTTKERLVWDQLELIDHKQQTETIQLSDLGFSETDLSTELDSETVTAFASELAADIDTPMRNPSFNEKGEEIKGENRVILAEDELINQLYSLTPRNKKLQLPIYETEPTVTKEQLNGIDEFERASFRTYFDSSVNGRVNNIQQSADAINHYVLGPGDQFSFNKVVGERTKERGYEEALEIVNKEFVLGIGGGICQTSSTLFNAIEAAGLDIVHRYTHSREVGYVPAGRDATVSWGGPDFVFQNSLEQPVMIRTEVNQGELVVKVLSHTP</sequence>
<keyword evidence="1" id="KW-0732">Signal</keyword>
<feature type="signal peptide" evidence="1">
    <location>
        <begin position="1"/>
        <end position="19"/>
    </location>
</feature>
<evidence type="ECO:0000313" key="3">
    <source>
        <dbReference type="Proteomes" id="UP001203665"/>
    </source>
</evidence>
<dbReference type="RefSeq" id="WP_251603697.1">
    <property type="nucleotide sequence ID" value="NZ_JAMQJY010000001.1"/>
</dbReference>
<proteinExistence type="predicted"/>
<evidence type="ECO:0000313" key="2">
    <source>
        <dbReference type="EMBL" id="MCM2674290.1"/>
    </source>
</evidence>
<dbReference type="Pfam" id="PF04294">
    <property type="entry name" value="VanW"/>
    <property type="match status" value="1"/>
</dbReference>
<comment type="caution">
    <text evidence="2">The sequence shown here is derived from an EMBL/GenBank/DDBJ whole genome shotgun (WGS) entry which is preliminary data.</text>
</comment>
<accession>A0ABT0XEZ6</accession>
<dbReference type="InterPro" id="IPR007391">
    <property type="entry name" value="Vancomycin_resist_VanW"/>
</dbReference>
<organism evidence="2 3">
    <name type="scientific">Alkalicoccobacillus plakortidis</name>
    <dbReference type="NCBI Taxonomy" id="444060"/>
    <lineage>
        <taxon>Bacteria</taxon>
        <taxon>Bacillati</taxon>
        <taxon>Bacillota</taxon>
        <taxon>Bacilli</taxon>
        <taxon>Bacillales</taxon>
        <taxon>Bacillaceae</taxon>
        <taxon>Alkalicoccobacillus</taxon>
    </lineage>
</organism>